<sequence>MYRKTPRITLISCCPSLVKPSRPFSDYHDRDRYRHNHRNHDLHRHSHHDRGDVGRDPNIEDLRQLRSVLTGGLDDDDVLPKSNEEEFILHREEAEDVRSVSDIDDLSTTFWKLNKVVSEPKSAGFIGEQGSRKSEDEGTHSAEF</sequence>
<organism evidence="2 3">
    <name type="scientific">Flemingia macrophylla</name>
    <dbReference type="NCBI Taxonomy" id="520843"/>
    <lineage>
        <taxon>Eukaryota</taxon>
        <taxon>Viridiplantae</taxon>
        <taxon>Streptophyta</taxon>
        <taxon>Embryophyta</taxon>
        <taxon>Tracheophyta</taxon>
        <taxon>Spermatophyta</taxon>
        <taxon>Magnoliopsida</taxon>
        <taxon>eudicotyledons</taxon>
        <taxon>Gunneridae</taxon>
        <taxon>Pentapetalae</taxon>
        <taxon>rosids</taxon>
        <taxon>fabids</taxon>
        <taxon>Fabales</taxon>
        <taxon>Fabaceae</taxon>
        <taxon>Papilionoideae</taxon>
        <taxon>50 kb inversion clade</taxon>
        <taxon>NPAAA clade</taxon>
        <taxon>indigoferoid/millettioid clade</taxon>
        <taxon>Phaseoleae</taxon>
        <taxon>Flemingia</taxon>
    </lineage>
</organism>
<evidence type="ECO:0000256" key="1">
    <source>
        <dbReference type="SAM" id="MobiDB-lite"/>
    </source>
</evidence>
<feature type="region of interest" description="Disordered" evidence="1">
    <location>
        <begin position="122"/>
        <end position="144"/>
    </location>
</feature>
<evidence type="ECO:0000313" key="2">
    <source>
        <dbReference type="EMBL" id="KAL2340637.1"/>
    </source>
</evidence>
<dbReference type="Proteomes" id="UP001603857">
    <property type="component" value="Unassembled WGS sequence"/>
</dbReference>
<dbReference type="AlphaFoldDB" id="A0ABD1MYN1"/>
<feature type="compositionally biased region" description="Basic and acidic residues" evidence="1">
    <location>
        <begin position="49"/>
        <end position="58"/>
    </location>
</feature>
<feature type="compositionally biased region" description="Basic and acidic residues" evidence="1">
    <location>
        <begin position="130"/>
        <end position="144"/>
    </location>
</feature>
<gene>
    <name evidence="2" type="ORF">Fmac_008577</name>
</gene>
<protein>
    <submittedName>
        <fullName evidence="2">Uncharacterized protein</fullName>
    </submittedName>
</protein>
<name>A0ABD1MYN1_9FABA</name>
<evidence type="ECO:0000313" key="3">
    <source>
        <dbReference type="Proteomes" id="UP001603857"/>
    </source>
</evidence>
<reference evidence="2 3" key="1">
    <citation type="submission" date="2024-08" db="EMBL/GenBank/DDBJ databases">
        <title>Insights into the chromosomal genome structure of Flemingia macrophylla.</title>
        <authorList>
            <person name="Ding Y."/>
            <person name="Zhao Y."/>
            <person name="Bi W."/>
            <person name="Wu M."/>
            <person name="Zhao G."/>
            <person name="Gong Y."/>
            <person name="Li W."/>
            <person name="Zhang P."/>
        </authorList>
    </citation>
    <scope>NUCLEOTIDE SEQUENCE [LARGE SCALE GENOMIC DNA]</scope>
    <source>
        <strain evidence="2">DYQJB</strain>
        <tissue evidence="2">Leaf</tissue>
    </source>
</reference>
<feature type="compositionally biased region" description="Basic residues" evidence="1">
    <location>
        <begin position="37"/>
        <end position="48"/>
    </location>
</feature>
<keyword evidence="3" id="KW-1185">Reference proteome</keyword>
<dbReference type="EMBL" id="JBGMDY010000003">
    <property type="protein sequence ID" value="KAL2340637.1"/>
    <property type="molecule type" value="Genomic_DNA"/>
</dbReference>
<accession>A0ABD1MYN1</accession>
<feature type="region of interest" description="Disordered" evidence="1">
    <location>
        <begin position="37"/>
        <end position="58"/>
    </location>
</feature>
<comment type="caution">
    <text evidence="2">The sequence shown here is derived from an EMBL/GenBank/DDBJ whole genome shotgun (WGS) entry which is preliminary data.</text>
</comment>
<proteinExistence type="predicted"/>